<dbReference type="InterPro" id="IPR008466">
    <property type="entry name" value="PPP1R1A/B/C"/>
</dbReference>
<reference evidence="12" key="2">
    <citation type="journal article" date="2014" name="Nat. Commun.">
        <title>The cavefish genome reveals candidate genes for eye loss.</title>
        <authorList>
            <person name="McGaugh S.E."/>
            <person name="Gross J.B."/>
            <person name="Aken B."/>
            <person name="Blin M."/>
            <person name="Borowsky R."/>
            <person name="Chalopin D."/>
            <person name="Hinaux H."/>
            <person name="Jeffery W.R."/>
            <person name="Keene A."/>
            <person name="Ma L."/>
            <person name="Minx P."/>
            <person name="Murphy D."/>
            <person name="O'Quin K.E."/>
            <person name="Retaux S."/>
            <person name="Rohner N."/>
            <person name="Searle S.M."/>
            <person name="Stahl B.A."/>
            <person name="Tabin C."/>
            <person name="Volff J.N."/>
            <person name="Yoshizawa M."/>
            <person name="Warren W.C."/>
        </authorList>
    </citation>
    <scope>NUCLEOTIDE SEQUENCE [LARGE SCALE GENOMIC DNA]</scope>
    <source>
        <strain evidence="12">female</strain>
    </source>
</reference>
<dbReference type="GO" id="GO:0004864">
    <property type="term" value="F:protein phosphatase inhibitor activity"/>
    <property type="evidence" value="ECO:0007669"/>
    <property type="project" value="UniProtKB-KW"/>
</dbReference>
<organism evidence="11 12">
    <name type="scientific">Astyanax mexicanus</name>
    <name type="common">Blind cave fish</name>
    <name type="synonym">Astyanax fasciatus mexicanus</name>
    <dbReference type="NCBI Taxonomy" id="7994"/>
    <lineage>
        <taxon>Eukaryota</taxon>
        <taxon>Metazoa</taxon>
        <taxon>Chordata</taxon>
        <taxon>Craniata</taxon>
        <taxon>Vertebrata</taxon>
        <taxon>Euteleostomi</taxon>
        <taxon>Actinopterygii</taxon>
        <taxon>Neopterygii</taxon>
        <taxon>Teleostei</taxon>
        <taxon>Ostariophysi</taxon>
        <taxon>Characiformes</taxon>
        <taxon>Characoidei</taxon>
        <taxon>Acestrorhamphidae</taxon>
        <taxon>Acestrorhamphinae</taxon>
        <taxon>Astyanax</taxon>
    </lineage>
</organism>
<comment type="similarity">
    <text evidence="3">Belongs to the protein phosphatase inhibitor 1 family.</text>
</comment>
<feature type="compositionally biased region" description="Basic and acidic residues" evidence="10">
    <location>
        <begin position="254"/>
        <end position="273"/>
    </location>
</feature>
<dbReference type="Ensembl" id="ENSAMXT00000035459.1">
    <property type="protein sequence ID" value="ENSAMXP00000032508.1"/>
    <property type="gene ID" value="ENSAMXG00000039740.1"/>
</dbReference>
<evidence type="ECO:0000256" key="7">
    <source>
        <dbReference type="ARBA" id="ARBA00023272"/>
    </source>
</evidence>
<evidence type="ECO:0000256" key="9">
    <source>
        <dbReference type="ARBA" id="ARBA00030254"/>
    </source>
</evidence>
<reference evidence="11" key="3">
    <citation type="submission" date="2025-08" db="UniProtKB">
        <authorList>
            <consortium name="Ensembl"/>
        </authorList>
    </citation>
    <scope>IDENTIFICATION</scope>
</reference>
<evidence type="ECO:0000313" key="12">
    <source>
        <dbReference type="Proteomes" id="UP000018467"/>
    </source>
</evidence>
<keyword evidence="6" id="KW-0597">Phosphoprotein</keyword>
<evidence type="ECO:0000256" key="2">
    <source>
        <dbReference type="ARBA" id="ARBA00004496"/>
    </source>
</evidence>
<protein>
    <recommendedName>
        <fullName evidence="4">Protein phosphatase 1 regulatory subunit 1B</fullName>
    </recommendedName>
    <alternativeName>
        <fullName evidence="8">DARPP-32</fullName>
    </alternativeName>
    <alternativeName>
        <fullName evidence="9">Dopamine- and cAMP-regulated neuronal phosphoprotein</fullName>
    </alternativeName>
</protein>
<dbReference type="AlphaFoldDB" id="A0A3B1IRB2"/>
<evidence type="ECO:0000256" key="6">
    <source>
        <dbReference type="ARBA" id="ARBA00022553"/>
    </source>
</evidence>
<evidence type="ECO:0000256" key="1">
    <source>
        <dbReference type="ARBA" id="ARBA00002900"/>
    </source>
</evidence>
<dbReference type="GO" id="GO:0035556">
    <property type="term" value="P:intracellular signal transduction"/>
    <property type="evidence" value="ECO:0007669"/>
    <property type="project" value="TreeGrafter"/>
</dbReference>
<feature type="compositionally biased region" description="Basic and acidic residues" evidence="10">
    <location>
        <begin position="115"/>
        <end position="134"/>
    </location>
</feature>
<evidence type="ECO:0000256" key="10">
    <source>
        <dbReference type="SAM" id="MobiDB-lite"/>
    </source>
</evidence>
<feature type="region of interest" description="Disordered" evidence="10">
    <location>
        <begin position="83"/>
        <end position="273"/>
    </location>
</feature>
<dbReference type="PANTHER" id="PTHR15417">
    <property type="entry name" value="PROTEIN PHOSPHATASE INHIBITOR AND DOPAMINE- AND CAMP-REGULATED NEURONAL PHOSPHOPROTEIN"/>
    <property type="match status" value="1"/>
</dbReference>
<evidence type="ECO:0000313" key="11">
    <source>
        <dbReference type="Ensembl" id="ENSAMXP00000032508.1"/>
    </source>
</evidence>
<name>A0A3B1IRB2_ASTMX</name>
<evidence type="ECO:0000256" key="5">
    <source>
        <dbReference type="ARBA" id="ARBA00022490"/>
    </source>
</evidence>
<keyword evidence="12" id="KW-1185">Reference proteome</keyword>
<dbReference type="InParanoid" id="A0A3B1IRB2"/>
<dbReference type="GeneTree" id="ENSGT00730000111283"/>
<proteinExistence type="inferred from homology"/>
<feature type="region of interest" description="Disordered" evidence="10">
    <location>
        <begin position="1"/>
        <end position="58"/>
    </location>
</feature>
<dbReference type="GO" id="GO:0005737">
    <property type="term" value="C:cytoplasm"/>
    <property type="evidence" value="ECO:0007669"/>
    <property type="project" value="UniProtKB-SubCell"/>
</dbReference>
<dbReference type="OrthoDB" id="9946890at2759"/>
<reference evidence="12" key="1">
    <citation type="submission" date="2013-03" db="EMBL/GenBank/DDBJ databases">
        <authorList>
            <person name="Jeffery W."/>
            <person name="Warren W."/>
            <person name="Wilson R.K."/>
        </authorList>
    </citation>
    <scope>NUCLEOTIDE SEQUENCE</scope>
    <source>
        <strain evidence="12">female</strain>
    </source>
</reference>
<comment type="subcellular location">
    <subcellularLocation>
        <location evidence="2">Cytoplasm</location>
    </subcellularLocation>
</comment>
<accession>A0A3B1IRB2</accession>
<reference evidence="11" key="4">
    <citation type="submission" date="2025-09" db="UniProtKB">
        <authorList>
            <consortium name="Ensembl"/>
        </authorList>
    </citation>
    <scope>IDENTIFICATION</scope>
</reference>
<dbReference type="PANTHER" id="PTHR15417:SF2">
    <property type="entry name" value="PROTEIN PHOSPHATASE 1 REGULATORY SUBUNIT 1B"/>
    <property type="match status" value="1"/>
</dbReference>
<sequence>MEGEMKERRKIQFSVPSAVPTQLDPKQVEMIRRRRPTPATLFRTTDHPSPEEENPGHQLAVCDNGLLMGKRVNTSIYQPPSLTAVQKMVEAHMQSETGQDSPSSETSDNEEASPDSDRDDSRSDELEHHPGHEDTAEEQDSTLRHAPGEDNEGELQEGFHRKAETRDNGDIQKTAQAETPSLKLESNYLCTESPENTELPPNPVTDLPDDTRSDQSEDQDHSAPKVTDKGTVPTLLYDAPCEGASAETEDEEERVGKSAESPEKRKSMEKGED</sequence>
<feature type="compositionally biased region" description="Basic and acidic residues" evidence="10">
    <location>
        <begin position="157"/>
        <end position="170"/>
    </location>
</feature>
<evidence type="ECO:0000256" key="8">
    <source>
        <dbReference type="ARBA" id="ARBA00029874"/>
    </source>
</evidence>
<keyword evidence="7" id="KW-0650">Protein phosphatase inhibitor</keyword>
<dbReference type="STRING" id="7994.ENSAMXP00000032508"/>
<evidence type="ECO:0000256" key="4">
    <source>
        <dbReference type="ARBA" id="ARBA00020090"/>
    </source>
</evidence>
<evidence type="ECO:0000256" key="3">
    <source>
        <dbReference type="ARBA" id="ARBA00007775"/>
    </source>
</evidence>
<comment type="function">
    <text evidence="1">Inhibitor of protein-phosphatase 1.</text>
</comment>
<feature type="compositionally biased region" description="Basic and acidic residues" evidence="10">
    <location>
        <begin position="209"/>
        <end position="228"/>
    </location>
</feature>
<dbReference type="Bgee" id="ENSAMXG00000039740">
    <property type="expression patterns" value="Expressed in camera-type eye and 6 other cell types or tissues"/>
</dbReference>
<dbReference type="Pfam" id="PF05395">
    <property type="entry name" value="DARPP-32"/>
    <property type="match status" value="1"/>
</dbReference>
<keyword evidence="5" id="KW-0963">Cytoplasm</keyword>
<dbReference type="Proteomes" id="UP000018467">
    <property type="component" value="Unassembled WGS sequence"/>
</dbReference>
<feature type="compositionally biased region" description="Polar residues" evidence="10">
    <location>
        <begin position="94"/>
        <end position="106"/>
    </location>
</feature>